<dbReference type="InParanoid" id="A0A200Q1Q8"/>
<dbReference type="AlphaFoldDB" id="A0A200Q1Q8"/>
<sequence length="177" mass="19766">MGTEVLRPQDCLIERLRVGPTTVIPRRKSYIANSNPKPNRKTVIRPEPKKRFPQSEPSTTADVSRSAKNNLTIGQVTILKRGESLDINSKNDNFSMKRTDLIVCGSERLGPNPEMVPKQIRITDLKSVRSEVYAGSAFYMSPSPSALPLPTFSMKKEGLAIVDDSATKDLRRLLRLD</sequence>
<evidence type="ECO:0000313" key="3">
    <source>
        <dbReference type="Proteomes" id="UP000195402"/>
    </source>
</evidence>
<proteinExistence type="predicted"/>
<reference evidence="2 3" key="1">
    <citation type="journal article" date="2017" name="Mol. Plant">
        <title>The Genome of Medicinal Plant Macleaya cordata Provides New Insights into Benzylisoquinoline Alkaloids Metabolism.</title>
        <authorList>
            <person name="Liu X."/>
            <person name="Liu Y."/>
            <person name="Huang P."/>
            <person name="Ma Y."/>
            <person name="Qing Z."/>
            <person name="Tang Q."/>
            <person name="Cao H."/>
            <person name="Cheng P."/>
            <person name="Zheng Y."/>
            <person name="Yuan Z."/>
            <person name="Zhou Y."/>
            <person name="Liu J."/>
            <person name="Tang Z."/>
            <person name="Zhuo Y."/>
            <person name="Zhang Y."/>
            <person name="Yu L."/>
            <person name="Huang J."/>
            <person name="Yang P."/>
            <person name="Peng Q."/>
            <person name="Zhang J."/>
            <person name="Jiang W."/>
            <person name="Zhang Z."/>
            <person name="Lin K."/>
            <person name="Ro D.K."/>
            <person name="Chen X."/>
            <person name="Xiong X."/>
            <person name="Shang Y."/>
            <person name="Huang S."/>
            <person name="Zeng J."/>
        </authorList>
    </citation>
    <scope>NUCLEOTIDE SEQUENCE [LARGE SCALE GENOMIC DNA]</scope>
    <source>
        <strain evidence="3">cv. BLH2017</strain>
        <tissue evidence="2">Root</tissue>
    </source>
</reference>
<comment type="caution">
    <text evidence="2">The sequence shown here is derived from an EMBL/GenBank/DDBJ whole genome shotgun (WGS) entry which is preliminary data.</text>
</comment>
<dbReference type="Pfam" id="PF15365">
    <property type="entry name" value="PNRC"/>
    <property type="match status" value="1"/>
</dbReference>
<dbReference type="Proteomes" id="UP000195402">
    <property type="component" value="Unassembled WGS sequence"/>
</dbReference>
<dbReference type="EMBL" id="MVGT01003318">
    <property type="protein sequence ID" value="OVA04410.1"/>
    <property type="molecule type" value="Genomic_DNA"/>
</dbReference>
<name>A0A200Q1Q8_MACCD</name>
<dbReference type="STRING" id="56857.A0A200Q1Q8"/>
<dbReference type="InterPro" id="IPR028322">
    <property type="entry name" value="PNRC-like_rgn"/>
</dbReference>
<feature type="region of interest" description="Disordered" evidence="1">
    <location>
        <begin position="28"/>
        <end position="67"/>
    </location>
</feature>
<dbReference type="PANTHER" id="PTHR33670:SF1">
    <property type="entry name" value="OS09G0416300 PROTEIN"/>
    <property type="match status" value="1"/>
</dbReference>
<organism evidence="2 3">
    <name type="scientific">Macleaya cordata</name>
    <name type="common">Five-seeded plume-poppy</name>
    <name type="synonym">Bocconia cordata</name>
    <dbReference type="NCBI Taxonomy" id="56857"/>
    <lineage>
        <taxon>Eukaryota</taxon>
        <taxon>Viridiplantae</taxon>
        <taxon>Streptophyta</taxon>
        <taxon>Embryophyta</taxon>
        <taxon>Tracheophyta</taxon>
        <taxon>Spermatophyta</taxon>
        <taxon>Magnoliopsida</taxon>
        <taxon>Ranunculales</taxon>
        <taxon>Papaveraceae</taxon>
        <taxon>Papaveroideae</taxon>
        <taxon>Macleaya</taxon>
    </lineage>
</organism>
<feature type="compositionally biased region" description="Polar residues" evidence="1">
    <location>
        <begin position="55"/>
        <end position="67"/>
    </location>
</feature>
<protein>
    <submittedName>
        <fullName evidence="2">Uncharacterized protein</fullName>
    </submittedName>
</protein>
<dbReference type="GO" id="GO:0016071">
    <property type="term" value="P:mRNA metabolic process"/>
    <property type="evidence" value="ECO:0007669"/>
    <property type="project" value="UniProtKB-ARBA"/>
</dbReference>
<dbReference type="OrthoDB" id="770116at2759"/>
<evidence type="ECO:0000313" key="2">
    <source>
        <dbReference type="EMBL" id="OVA04410.1"/>
    </source>
</evidence>
<gene>
    <name evidence="2" type="ORF">BVC80_1395g131</name>
</gene>
<evidence type="ECO:0000256" key="1">
    <source>
        <dbReference type="SAM" id="MobiDB-lite"/>
    </source>
</evidence>
<dbReference type="OMA" id="HHPRRNH"/>
<accession>A0A200Q1Q8</accession>
<dbReference type="PANTHER" id="PTHR33670">
    <property type="entry name" value="SPLICING FACTOR, PROLINE- AND GLUTAMINE-RICH-LIKE"/>
    <property type="match status" value="1"/>
</dbReference>
<keyword evidence="3" id="KW-1185">Reference proteome</keyword>